<dbReference type="RefSeq" id="WP_156243154.1">
    <property type="nucleotide sequence ID" value="NZ_BAAAZL010000007.1"/>
</dbReference>
<gene>
    <name evidence="1" type="ORF">D7D94_13710</name>
</gene>
<dbReference type="Proteomes" id="UP000422989">
    <property type="component" value="Chromosome"/>
</dbReference>
<evidence type="ECO:0000313" key="1">
    <source>
        <dbReference type="EMBL" id="QGU28606.1"/>
    </source>
</evidence>
<keyword evidence="2" id="KW-1185">Reference proteome</keyword>
<protein>
    <submittedName>
        <fullName evidence="1">Uncharacterized protein</fullName>
    </submittedName>
</protein>
<name>A0A6I6DWR2_9MICO</name>
<proteinExistence type="predicted"/>
<sequence length="90" mass="9887">MLVGVIRRDDGGQLEAEAETQAEVREALEAQVPAGHVLTDARVAMVKRSTRISAVGRYRHTEIAEIEADDMTALEAKVPEGWKLMSVRSL</sequence>
<dbReference type="EMBL" id="CP032550">
    <property type="protein sequence ID" value="QGU28606.1"/>
    <property type="molecule type" value="Genomic_DNA"/>
</dbReference>
<dbReference type="AlphaFoldDB" id="A0A6I6DWR2"/>
<dbReference type="OrthoDB" id="5080223at2"/>
<dbReference type="KEGG" id="moj:D7D94_13710"/>
<organism evidence="1 2">
    <name type="scientific">Microbacterium oryzae</name>
    <dbReference type="NCBI Taxonomy" id="743009"/>
    <lineage>
        <taxon>Bacteria</taxon>
        <taxon>Bacillati</taxon>
        <taxon>Actinomycetota</taxon>
        <taxon>Actinomycetes</taxon>
        <taxon>Micrococcales</taxon>
        <taxon>Microbacteriaceae</taxon>
        <taxon>Microbacterium</taxon>
    </lineage>
</organism>
<reference evidence="1 2" key="1">
    <citation type="submission" date="2018-09" db="EMBL/GenBank/DDBJ databases">
        <title>Whole genome sequencing of Microbacterium oryzae strain MB-10T.</title>
        <authorList>
            <person name="Das S.K."/>
        </authorList>
    </citation>
    <scope>NUCLEOTIDE SEQUENCE [LARGE SCALE GENOMIC DNA]</scope>
    <source>
        <strain evidence="1 2">MB-10</strain>
    </source>
</reference>
<evidence type="ECO:0000313" key="2">
    <source>
        <dbReference type="Proteomes" id="UP000422989"/>
    </source>
</evidence>
<accession>A0A6I6DWR2</accession>